<evidence type="ECO:0000256" key="1">
    <source>
        <dbReference type="SAM" id="MobiDB-lite"/>
    </source>
</evidence>
<accession>A0A6G9QH31</accession>
<reference evidence="3 4" key="1">
    <citation type="submission" date="2020-03" db="EMBL/GenBank/DDBJ databases">
        <title>Complete genome sequence of Shewanella sp.</title>
        <authorList>
            <person name="Kim Y.-S."/>
            <person name="Kim S.-J."/>
            <person name="Jung H.-K."/>
            <person name="Kim K.-H."/>
        </authorList>
    </citation>
    <scope>NUCLEOTIDE SEQUENCE [LARGE SCALE GENOMIC DNA]</scope>
    <source>
        <strain evidence="3 4">PN3F2</strain>
    </source>
</reference>
<name>A0A6G9QH31_9GAMM</name>
<dbReference type="RefSeq" id="WP_167675047.1">
    <property type="nucleotide sequence ID" value="NZ_CP050313.1"/>
</dbReference>
<evidence type="ECO:0000259" key="2">
    <source>
        <dbReference type="Pfam" id="PF20419"/>
    </source>
</evidence>
<dbReference type="SUPFAM" id="SSF49899">
    <property type="entry name" value="Concanavalin A-like lectins/glucanases"/>
    <property type="match status" value="1"/>
</dbReference>
<dbReference type="Proteomes" id="UP000502608">
    <property type="component" value="Chromosome"/>
</dbReference>
<evidence type="ECO:0000313" key="4">
    <source>
        <dbReference type="Proteomes" id="UP000502608"/>
    </source>
</evidence>
<dbReference type="EMBL" id="CP050313">
    <property type="protein sequence ID" value="QIR13375.1"/>
    <property type="molecule type" value="Genomic_DNA"/>
</dbReference>
<feature type="region of interest" description="Disordered" evidence="1">
    <location>
        <begin position="671"/>
        <end position="691"/>
    </location>
</feature>
<organism evidence="3 4">
    <name type="scientific">Shewanella aestuarii</name>
    <dbReference type="NCBI Taxonomy" id="1028752"/>
    <lineage>
        <taxon>Bacteria</taxon>
        <taxon>Pseudomonadati</taxon>
        <taxon>Pseudomonadota</taxon>
        <taxon>Gammaproteobacteria</taxon>
        <taxon>Alteromonadales</taxon>
        <taxon>Shewanellaceae</taxon>
        <taxon>Shewanella</taxon>
    </lineage>
</organism>
<gene>
    <name evidence="3" type="ORF">HBH39_01760</name>
</gene>
<sequence length="1490" mass="159053">MNTATITNAPINGQLPTYNYIQNGDSKFKGCISTNEAAKNCKEGRYVSILPADRIEFSQCESSSSINVKPLWEETSTIVTDGEYKDIELDFGSTHTIEFTSDNTSGVYKIKSLNIGSGKIKLAAGQYWIETLFLKHGVELIFPDTGIVSFFVKNDYTHFNLSLIDNADRFLLYNYGNFTLNDGAKLTGHVVSENKAVISSSANLIGALTGKNIFLEGNSNVTFSNSAANINVVPNCDTSPKPVTPFHIQYGKATSTNVVFDAPFPTGSNPLIFIMPTISQTNTNSDGPASAFVVPNSVSKSGFSWQQQEPPSPTNRYLASNTMPEVHWIAVTEGTHDLPNGSQLIAGAVDYSQALFGSNSPYISVTLPASQNVVLNQLQTRNNNCWFTSTSQFTSTGIQFALDTSEVRSSNNRCQPGNLANGSIQNETIAYLSVAAGSGPMVLNGENTNFHFGNAQTFDSDGTLDLSSQCNFTTPLTGFSNAPVLVAGKTSRRGDDGGWLRRCQLSKDRVSMVVDEDTYGNSERRHFRENYSFVAIEKADRVLTCFADNFDRTNVGDNWIAARSSGQFTPSIVANRLKLTEAKNNQATSVTYQRLFPAENNFVEIEFDHFAYGGNGIGADGIAFVLSDASLTPQPGAFGGPLGYGVKPGINGFAGGWLGFGIDEYGNYSVEGGPDGPGRRPQSVAIRGSGSGSDGYRYLKGACNNGTDNTNSCLSPTIDKNNSGSVHRYRITIDSKVVGQSWVKVERNTGAGFIDIIPSFDAAAITSQVAIPKDFLLSFTGSTGGLNNNHEIDNIEICALDSTPVGVVIDHFEFDHTGSGLTCSAETLTLKACANADCSQTVPDFITATLSPATVTGGGGWVGGNTVSFSGGSTTVDLRRNTPGAVTVDVIGSTPGAKPFSTTLCRIAGGAASKANCTLTFADSGFVFDVPDKLANKPQTDVVVSAVRKDDNSQQCVPSFANVSKNVAFWSSYVNPVSSAMINPQSMTVNATPIGRSIAAATTIPLAFNAQGQANISVNYPDAGQLQLDAQYTGTGDEQGLVMQGNDQFVSFPVGLCVTPKDSNGLCAAGNSSCNVYKKAGESFDLLIQGKAWQADGDSNYCDNSNTPNYVHGGMTLGSNLVAPSASAGGVQGVISNTSYNHVAQTTNTNTVSQSISEVGVFTFSAKAPTTYLGSSFYNIPLARSANIGRFVPDRFVVSDVSVIPACGSFSYMDQAFPMAMKLSAYNLFTSVTQNYFDGFAKGSASLVGENNNDGVDLSTRLSSLPVSSGSWVAGVATVDANYRANFSRIAAPSVDGPFEQLSIGVQVFDNDGNFAGVANPDMRSDTAGDCTASSGCNAKRITIQDVRHGRVMMDNTYGPENEILRMPTFAQYWDGSSWVVNPNDNCTVVAAALDGSEVYTPAKTMSQTVIRSNGGNQIASGKMLLLWQNTGTNNYRGQVNAPLGVDTWLQWYWNYDTSMPNLLVNPQGSAFFGRYRGHDRVIYWQEVRQ</sequence>
<dbReference type="InterPro" id="IPR013320">
    <property type="entry name" value="ConA-like_dom_sf"/>
</dbReference>
<dbReference type="InterPro" id="IPR046524">
    <property type="entry name" value="DUF6701"/>
</dbReference>
<protein>
    <submittedName>
        <fullName evidence="3">MSHA biogenesis protein MshQ</fullName>
    </submittedName>
</protein>
<dbReference type="Gene3D" id="2.60.120.200">
    <property type="match status" value="1"/>
</dbReference>
<proteinExistence type="predicted"/>
<feature type="domain" description="DUF6701" evidence="2">
    <location>
        <begin position="902"/>
        <end position="1488"/>
    </location>
</feature>
<dbReference type="Pfam" id="PF20419">
    <property type="entry name" value="DUF6701"/>
    <property type="match status" value="1"/>
</dbReference>
<evidence type="ECO:0000313" key="3">
    <source>
        <dbReference type="EMBL" id="QIR13375.1"/>
    </source>
</evidence>
<dbReference type="KEGG" id="saes:HBH39_01760"/>
<keyword evidence="4" id="KW-1185">Reference proteome</keyword>